<dbReference type="Proteomes" id="UP000552757">
    <property type="component" value="Unassembled WGS sequence"/>
</dbReference>
<dbReference type="GO" id="GO:0016887">
    <property type="term" value="F:ATP hydrolysis activity"/>
    <property type="evidence" value="ECO:0007669"/>
    <property type="project" value="TreeGrafter"/>
</dbReference>
<dbReference type="PROSITE" id="PS00662">
    <property type="entry name" value="T2SP_E"/>
    <property type="match status" value="1"/>
</dbReference>
<dbReference type="FunFam" id="3.30.450.90:FF:000001">
    <property type="entry name" value="Type II secretion system ATPase GspE"/>
    <property type="match status" value="1"/>
</dbReference>
<dbReference type="Gene3D" id="3.30.450.90">
    <property type="match status" value="1"/>
</dbReference>
<evidence type="ECO:0000313" key="6">
    <source>
        <dbReference type="Proteomes" id="UP000552757"/>
    </source>
</evidence>
<gene>
    <name evidence="5" type="ORF">GGR44_000068</name>
</gene>
<evidence type="ECO:0000256" key="3">
    <source>
        <dbReference type="ARBA" id="ARBA00022840"/>
    </source>
</evidence>
<dbReference type="SMART" id="SM00382">
    <property type="entry name" value="AAA"/>
    <property type="match status" value="1"/>
</dbReference>
<dbReference type="Gene3D" id="1.10.40.70">
    <property type="match status" value="1"/>
</dbReference>
<dbReference type="Gene3D" id="3.40.50.300">
    <property type="entry name" value="P-loop containing nucleotide triphosphate hydrolases"/>
    <property type="match status" value="1"/>
</dbReference>
<dbReference type="InterPro" id="IPR007831">
    <property type="entry name" value="T2SS_GspE_N"/>
</dbReference>
<dbReference type="CDD" id="cd01129">
    <property type="entry name" value="PulE-GspE-like"/>
    <property type="match status" value="1"/>
</dbReference>
<dbReference type="EMBL" id="JACIEB010000001">
    <property type="protein sequence ID" value="MBB3980437.1"/>
    <property type="molecule type" value="Genomic_DNA"/>
</dbReference>
<keyword evidence="3" id="KW-0067">ATP-binding</keyword>
<dbReference type="InterPro" id="IPR001482">
    <property type="entry name" value="T2SS/T4SS_dom"/>
</dbReference>
<dbReference type="PANTHER" id="PTHR30258">
    <property type="entry name" value="TYPE II SECRETION SYSTEM PROTEIN GSPE-RELATED"/>
    <property type="match status" value="1"/>
</dbReference>
<dbReference type="GO" id="GO:0005524">
    <property type="term" value="F:ATP binding"/>
    <property type="evidence" value="ECO:0007669"/>
    <property type="project" value="UniProtKB-KW"/>
</dbReference>
<dbReference type="Gene3D" id="3.30.300.160">
    <property type="entry name" value="Type II secretion system, protein E, N-terminal domain"/>
    <property type="match status" value="1"/>
</dbReference>
<dbReference type="InterPro" id="IPR003593">
    <property type="entry name" value="AAA+_ATPase"/>
</dbReference>
<dbReference type="Pfam" id="PF05157">
    <property type="entry name" value="MshEN"/>
    <property type="match status" value="1"/>
</dbReference>
<dbReference type="PANTHER" id="PTHR30258:SF2">
    <property type="entry name" value="COMG OPERON PROTEIN 1"/>
    <property type="match status" value="1"/>
</dbReference>
<dbReference type="SUPFAM" id="SSF52540">
    <property type="entry name" value="P-loop containing nucleoside triphosphate hydrolases"/>
    <property type="match status" value="1"/>
</dbReference>
<proteinExistence type="inferred from homology"/>
<organism evidence="5 6">
    <name type="scientific">Sphingobium fontiphilum</name>
    <dbReference type="NCBI Taxonomy" id="944425"/>
    <lineage>
        <taxon>Bacteria</taxon>
        <taxon>Pseudomonadati</taxon>
        <taxon>Pseudomonadota</taxon>
        <taxon>Alphaproteobacteria</taxon>
        <taxon>Sphingomonadales</taxon>
        <taxon>Sphingomonadaceae</taxon>
        <taxon>Sphingobium</taxon>
    </lineage>
</organism>
<name>A0A7W6DCZ1_9SPHN</name>
<dbReference type="InterPro" id="IPR027417">
    <property type="entry name" value="P-loop_NTPase"/>
</dbReference>
<evidence type="ECO:0000259" key="4">
    <source>
        <dbReference type="PROSITE" id="PS00662"/>
    </source>
</evidence>
<evidence type="ECO:0000256" key="2">
    <source>
        <dbReference type="ARBA" id="ARBA00022741"/>
    </source>
</evidence>
<comment type="similarity">
    <text evidence="1">Belongs to the GSP E family.</text>
</comment>
<dbReference type="FunFam" id="3.40.50.300:FF:000398">
    <property type="entry name" value="Type IV pilus assembly ATPase PilB"/>
    <property type="match status" value="1"/>
</dbReference>
<comment type="caution">
    <text evidence="5">The sequence shown here is derived from an EMBL/GenBank/DDBJ whole genome shotgun (WGS) entry which is preliminary data.</text>
</comment>
<reference evidence="5 6" key="1">
    <citation type="submission" date="2020-08" db="EMBL/GenBank/DDBJ databases">
        <title>Genomic Encyclopedia of Type Strains, Phase IV (KMG-IV): sequencing the most valuable type-strain genomes for metagenomic binning, comparative biology and taxonomic classification.</title>
        <authorList>
            <person name="Goeker M."/>
        </authorList>
    </citation>
    <scope>NUCLEOTIDE SEQUENCE [LARGE SCALE GENOMIC DNA]</scope>
    <source>
        <strain evidence="5 6">DSM 29348</strain>
    </source>
</reference>
<keyword evidence="2" id="KW-0547">Nucleotide-binding</keyword>
<feature type="domain" description="Bacterial type II secretion system protein E" evidence="4">
    <location>
        <begin position="388"/>
        <end position="402"/>
    </location>
</feature>
<dbReference type="AlphaFoldDB" id="A0A7W6DCZ1"/>
<keyword evidence="6" id="KW-1185">Reference proteome</keyword>
<dbReference type="RefSeq" id="WP_343052277.1">
    <property type="nucleotide sequence ID" value="NZ_JACIEB010000001.1"/>
</dbReference>
<dbReference type="SUPFAM" id="SSF160246">
    <property type="entry name" value="EspE N-terminal domain-like"/>
    <property type="match status" value="1"/>
</dbReference>
<accession>A0A7W6DCZ1</accession>
<evidence type="ECO:0000256" key="1">
    <source>
        <dbReference type="ARBA" id="ARBA00006611"/>
    </source>
</evidence>
<evidence type="ECO:0000313" key="5">
    <source>
        <dbReference type="EMBL" id="MBB3980437.1"/>
    </source>
</evidence>
<protein>
    <submittedName>
        <fullName evidence="5">General secretion pathway protein E</fullName>
    </submittedName>
</protein>
<dbReference type="Pfam" id="PF00437">
    <property type="entry name" value="T2SSE"/>
    <property type="match status" value="1"/>
</dbReference>
<dbReference type="GO" id="GO:0005886">
    <property type="term" value="C:plasma membrane"/>
    <property type="evidence" value="ECO:0007669"/>
    <property type="project" value="TreeGrafter"/>
</dbReference>
<dbReference type="InterPro" id="IPR037257">
    <property type="entry name" value="T2SS_E_N_sf"/>
</dbReference>
<sequence length="575" mass="62128">MSAPAPDDGRPVAAVVHEEFHDVMIARLVAAGLLSREAGQRAGHVQQETGDRIETVLTRLGMISERRLAQFLSETARAPLILAQQFPDDPVGAGVISHRFLRDQRVLPISDAGGVMVIAVANPLDHYARDAIAFSTGTPVRVMVGMATDIDAALERLYGEERGGEADLTEMGEEDLERLKDQTSDAPAIRAVNRLIARAGEMQASDIHLEPTEDGLAVRFRIDGVMREMVPLPASMKQSLVSRIKVMASLNIAERRLPQDGRLRLAVRGHEIDLRVATSPTIHGESVVMRLLDRSNVALDFKALGYGEEQAEALLRNVRRPHGIVLVTGPTGSGKTTTLYAALDQINTPERKILTIEDPIEYRLAGVNQTQVQPGIGLTFASALRSFLRQDPDVVMVGEIRDLETAQIAVQAALTGHSILSTLHTNSAAAAVARLMDMGIEPFLLTSTLNAVLAQRLVRRLCPHCSQPAPHAAARLEAAGIEPALLANIPQHSDFRQPVGCDSCGGSGYQGRLALVELLEVDDRLAELILQRAEGRELQRAAQAGGMRVMLADGLVKAAAGVTTIEEVLRVTREI</sequence>